<evidence type="ECO:0000259" key="3">
    <source>
        <dbReference type="Pfam" id="PF06391"/>
    </source>
</evidence>
<dbReference type="Gene3D" id="3.30.40.10">
    <property type="entry name" value="Zinc/RING finger domain, C3HC4 (zinc finger)"/>
    <property type="match status" value="1"/>
</dbReference>
<dbReference type="Pfam" id="PF25811">
    <property type="entry name" value="CAK-anch_MAT1"/>
    <property type="match status" value="1"/>
</dbReference>
<dbReference type="NCBIfam" id="TIGR00570">
    <property type="entry name" value="cdk7"/>
    <property type="match status" value="1"/>
</dbReference>
<dbReference type="InterPro" id="IPR004575">
    <property type="entry name" value="MAT1/Tfb3"/>
</dbReference>
<evidence type="ECO:0000259" key="4">
    <source>
        <dbReference type="Pfam" id="PF25811"/>
    </source>
</evidence>
<dbReference type="PANTHER" id="PTHR12683:SF13">
    <property type="entry name" value="CDK-ACTIVATING KINASE ASSEMBLY FACTOR MAT1"/>
    <property type="match status" value="1"/>
</dbReference>
<feature type="domain" description="MAT1 centre" evidence="3">
    <location>
        <begin position="77"/>
        <end position="285"/>
    </location>
</feature>
<reference evidence="5" key="1">
    <citation type="submission" date="2019-08" db="EMBL/GenBank/DDBJ databases">
        <title>The improved chromosome-level genome for the pearl oyster Pinctada fucata martensii using PacBio sequencing and Hi-C.</title>
        <authorList>
            <person name="Zheng Z."/>
        </authorList>
    </citation>
    <scope>NUCLEOTIDE SEQUENCE</scope>
    <source>
        <strain evidence="5">ZZ-2019</strain>
        <tissue evidence="5">Adductor muscle</tissue>
    </source>
</reference>
<dbReference type="GO" id="GO:0005675">
    <property type="term" value="C:transcription factor TFIIH holo complex"/>
    <property type="evidence" value="ECO:0007669"/>
    <property type="project" value="InterPro"/>
</dbReference>
<dbReference type="Pfam" id="PF06391">
    <property type="entry name" value="MAT1"/>
    <property type="match status" value="1"/>
</dbReference>
<evidence type="ECO:0000256" key="2">
    <source>
        <dbReference type="ARBA" id="ARBA00023242"/>
    </source>
</evidence>
<sequence length="355" mass="41045">MFLITLSQRHMVKVASYFGNEIVYAKHVQAEIVYADNDLKEAKVDTSEKFKFSGASYCVDLLFIKGSGSCPECGTALRRSNFRVQLFEDPYIEKEVDIRKRILRDFNKKEEDFSTLEEFNDYLEMIETIVFNLTNNIDVEETKKMIEQYRKENKEQIQKGKSKLSKDEEYLDQLIEQEQMETEYRRKLIVEEEQREKAIKKKNKEALIDELMYSERSAKDILSTHKADIENQPPESTVPRQAATAFSTGIKLLSMIIMKKFLQGMQQGFMPIPQEEYVESYRYSPIHMELEGPDPPTHEEILTQGYLSNIRSATDQEKGGGYDSYLACQRAMLDAVCGLFYVPDTFGGGSSKNQT</sequence>
<evidence type="ECO:0008006" key="7">
    <source>
        <dbReference type="Google" id="ProtNLM"/>
    </source>
</evidence>
<organism evidence="5 6">
    <name type="scientific">Pinctada imbricata</name>
    <name type="common">Atlantic pearl-oyster</name>
    <name type="synonym">Pinctada martensii</name>
    <dbReference type="NCBI Taxonomy" id="66713"/>
    <lineage>
        <taxon>Eukaryota</taxon>
        <taxon>Metazoa</taxon>
        <taxon>Spiralia</taxon>
        <taxon>Lophotrochozoa</taxon>
        <taxon>Mollusca</taxon>
        <taxon>Bivalvia</taxon>
        <taxon>Autobranchia</taxon>
        <taxon>Pteriomorphia</taxon>
        <taxon>Pterioida</taxon>
        <taxon>Pterioidea</taxon>
        <taxon>Pteriidae</taxon>
        <taxon>Pinctada</taxon>
    </lineage>
</organism>
<evidence type="ECO:0000256" key="1">
    <source>
        <dbReference type="ARBA" id="ARBA00004123"/>
    </source>
</evidence>
<evidence type="ECO:0000313" key="5">
    <source>
        <dbReference type="EMBL" id="KAK3092982.1"/>
    </source>
</evidence>
<dbReference type="Proteomes" id="UP001186944">
    <property type="component" value="Unassembled WGS sequence"/>
</dbReference>
<dbReference type="EMBL" id="VSWD01000009">
    <property type="protein sequence ID" value="KAK3092982.1"/>
    <property type="molecule type" value="Genomic_DNA"/>
</dbReference>
<dbReference type="InterPro" id="IPR057657">
    <property type="entry name" value="MAT1_CAK-anch"/>
</dbReference>
<gene>
    <name evidence="5" type="ORF">FSP39_009644</name>
</gene>
<accession>A0AA89BZ37</accession>
<comment type="caution">
    <text evidence="5">The sequence shown here is derived from an EMBL/GenBank/DDBJ whole genome shotgun (WGS) entry which is preliminary data.</text>
</comment>
<protein>
    <recommendedName>
        <fullName evidence="7">Cdk-activating kinase assembly factor MAT1 centre domain-containing protein</fullName>
    </recommendedName>
</protein>
<feature type="domain" description="MAT1 C-terminal CAK anchor" evidence="4">
    <location>
        <begin position="290"/>
        <end position="341"/>
    </location>
</feature>
<proteinExistence type="predicted"/>
<keyword evidence="6" id="KW-1185">Reference proteome</keyword>
<dbReference type="GO" id="GO:0006289">
    <property type="term" value="P:nucleotide-excision repair"/>
    <property type="evidence" value="ECO:0007669"/>
    <property type="project" value="InterPro"/>
</dbReference>
<evidence type="ECO:0000313" key="6">
    <source>
        <dbReference type="Proteomes" id="UP001186944"/>
    </source>
</evidence>
<dbReference type="GO" id="GO:0006357">
    <property type="term" value="P:regulation of transcription by RNA polymerase II"/>
    <property type="evidence" value="ECO:0007669"/>
    <property type="project" value="TreeGrafter"/>
</dbReference>
<dbReference type="GO" id="GO:0061575">
    <property type="term" value="F:cyclin-dependent protein serine/threonine kinase activator activity"/>
    <property type="evidence" value="ECO:0007669"/>
    <property type="project" value="InterPro"/>
</dbReference>
<dbReference type="InterPro" id="IPR015877">
    <property type="entry name" value="MAT1_centre"/>
</dbReference>
<dbReference type="InterPro" id="IPR013083">
    <property type="entry name" value="Znf_RING/FYVE/PHD"/>
</dbReference>
<name>A0AA89BZ37_PINIB</name>
<comment type="subcellular location">
    <subcellularLocation>
        <location evidence="1">Nucleus</location>
    </subcellularLocation>
</comment>
<dbReference type="PANTHER" id="PTHR12683">
    <property type="entry name" value="CDK-ACTIVATING KINASE ASSEMBLY FACTOR MAT1"/>
    <property type="match status" value="1"/>
</dbReference>
<dbReference type="AlphaFoldDB" id="A0AA89BZ37"/>
<keyword evidence="2" id="KW-0539">Nucleus</keyword>